<protein>
    <submittedName>
        <fullName evidence="2">Uncharacterized protein</fullName>
    </submittedName>
</protein>
<dbReference type="EMBL" id="LJCR01002849">
    <property type="protein sequence ID" value="KPV48201.1"/>
    <property type="molecule type" value="Genomic_DNA"/>
</dbReference>
<keyword evidence="3" id="KW-1185">Reference proteome</keyword>
<dbReference type="AlphaFoldDB" id="A0A0P9CYP6"/>
<organism evidence="2 3">
    <name type="scientific">Kouleothrix aurantiaca</name>
    <dbReference type="NCBI Taxonomy" id="186479"/>
    <lineage>
        <taxon>Bacteria</taxon>
        <taxon>Bacillati</taxon>
        <taxon>Chloroflexota</taxon>
        <taxon>Chloroflexia</taxon>
        <taxon>Chloroflexales</taxon>
        <taxon>Roseiflexineae</taxon>
        <taxon>Roseiflexaceae</taxon>
        <taxon>Kouleothrix</taxon>
    </lineage>
</organism>
<feature type="non-terminal residue" evidence="2">
    <location>
        <position position="272"/>
    </location>
</feature>
<name>A0A0P9CYP6_9CHLR</name>
<accession>A0A0P9CYP6</accession>
<sequence>VYKAADGTPRWLARTTTAYRDRDGEILSTAALDADSQRMMTTRQFGPLRWWHVGRPDPGIPAAPWGPGLDIGDCDFSMVIGRTRVESGTFKSAALARAVARIADRLELSPGFFHPPMQPDAGGVFSQMRTFERSLVPVRYARASNLYTGLTVKETRMDEAEMEKRFKAAIAELGLTPAQAEALGGQLVATEKAAAAAGIAFKSQDAHIPVYTAPDGTPGIIQDGAWIALKAAAPPAADAPADAADVAETMAEDDPAGEESMGMEDDGGGEYV</sequence>
<dbReference type="Proteomes" id="UP000050509">
    <property type="component" value="Unassembled WGS sequence"/>
</dbReference>
<comment type="caution">
    <text evidence="2">The sequence shown here is derived from an EMBL/GenBank/DDBJ whole genome shotgun (WGS) entry which is preliminary data.</text>
</comment>
<feature type="region of interest" description="Disordered" evidence="1">
    <location>
        <begin position="239"/>
        <end position="272"/>
    </location>
</feature>
<proteinExistence type="predicted"/>
<feature type="compositionally biased region" description="Acidic residues" evidence="1">
    <location>
        <begin position="250"/>
        <end position="272"/>
    </location>
</feature>
<reference evidence="2 3" key="1">
    <citation type="submission" date="2015-09" db="EMBL/GenBank/DDBJ databases">
        <title>Draft genome sequence of Kouleothrix aurantiaca JCM 19913.</title>
        <authorList>
            <person name="Hemp J."/>
        </authorList>
    </citation>
    <scope>NUCLEOTIDE SEQUENCE [LARGE SCALE GENOMIC DNA]</scope>
    <source>
        <strain evidence="2 3">COM-B</strain>
    </source>
</reference>
<gene>
    <name evidence="2" type="ORF">SE17_39345</name>
</gene>
<evidence type="ECO:0000313" key="3">
    <source>
        <dbReference type="Proteomes" id="UP000050509"/>
    </source>
</evidence>
<evidence type="ECO:0000256" key="1">
    <source>
        <dbReference type="SAM" id="MobiDB-lite"/>
    </source>
</evidence>
<evidence type="ECO:0000313" key="2">
    <source>
        <dbReference type="EMBL" id="KPV48201.1"/>
    </source>
</evidence>
<feature type="non-terminal residue" evidence="2">
    <location>
        <position position="1"/>
    </location>
</feature>